<evidence type="ECO:0000313" key="2">
    <source>
        <dbReference type="EMBL" id="ROW06095.1"/>
    </source>
</evidence>
<gene>
    <name evidence="2" type="ORF">VMCG_04541</name>
</gene>
<name>A0A423WRE7_9PEZI</name>
<dbReference type="OrthoDB" id="2157530at2759"/>
<comment type="caution">
    <text evidence="2">The sequence shown here is derived from an EMBL/GenBank/DDBJ whole genome shotgun (WGS) entry which is preliminary data.</text>
</comment>
<protein>
    <submittedName>
        <fullName evidence="2">Uncharacterized protein</fullName>
    </submittedName>
</protein>
<organism evidence="2 3">
    <name type="scientific">Cytospora schulzeri</name>
    <dbReference type="NCBI Taxonomy" id="448051"/>
    <lineage>
        <taxon>Eukaryota</taxon>
        <taxon>Fungi</taxon>
        <taxon>Dikarya</taxon>
        <taxon>Ascomycota</taxon>
        <taxon>Pezizomycotina</taxon>
        <taxon>Sordariomycetes</taxon>
        <taxon>Sordariomycetidae</taxon>
        <taxon>Diaporthales</taxon>
        <taxon>Cytosporaceae</taxon>
        <taxon>Cytospora</taxon>
    </lineage>
</organism>
<evidence type="ECO:0000256" key="1">
    <source>
        <dbReference type="SAM" id="MobiDB-lite"/>
    </source>
</evidence>
<proteinExistence type="predicted"/>
<evidence type="ECO:0000313" key="3">
    <source>
        <dbReference type="Proteomes" id="UP000283895"/>
    </source>
</evidence>
<reference evidence="2 3" key="1">
    <citation type="submission" date="2015-09" db="EMBL/GenBank/DDBJ databases">
        <title>Host preference determinants of Valsa canker pathogens revealed by comparative genomics.</title>
        <authorList>
            <person name="Yin Z."/>
            <person name="Huang L."/>
        </authorList>
    </citation>
    <scope>NUCLEOTIDE SEQUENCE [LARGE SCALE GENOMIC DNA]</scope>
    <source>
        <strain evidence="2 3">03-1</strain>
    </source>
</reference>
<feature type="compositionally biased region" description="Low complexity" evidence="1">
    <location>
        <begin position="104"/>
        <end position="113"/>
    </location>
</feature>
<dbReference type="EMBL" id="LKEA01000011">
    <property type="protein sequence ID" value="ROW06095.1"/>
    <property type="molecule type" value="Genomic_DNA"/>
</dbReference>
<sequence length="113" mass="12330">MSTRFGGHLAALLGAQRAIRGEDPSPEKLLLLDRQFDATVVATSTLQCWGSSTIREASKEVGMEFARYHMTEYKNLGLLAMVEDPAHRTEHAEDSPSWLPDPSAPSAATSTRS</sequence>
<accession>A0A423WRE7</accession>
<dbReference type="Proteomes" id="UP000283895">
    <property type="component" value="Unassembled WGS sequence"/>
</dbReference>
<dbReference type="AlphaFoldDB" id="A0A423WRE7"/>
<feature type="region of interest" description="Disordered" evidence="1">
    <location>
        <begin position="87"/>
        <end position="113"/>
    </location>
</feature>
<keyword evidence="3" id="KW-1185">Reference proteome</keyword>
<dbReference type="STRING" id="356882.A0A423WRE7"/>